<keyword evidence="4 5" id="KW-0238">DNA-binding</keyword>
<dbReference type="Pfam" id="PF05485">
    <property type="entry name" value="THAP"/>
    <property type="match status" value="1"/>
</dbReference>
<protein>
    <recommendedName>
        <fullName evidence="6">THAP-type domain-containing protein</fullName>
    </recommendedName>
</protein>
<feature type="domain" description="THAP-type" evidence="6">
    <location>
        <begin position="1"/>
        <end position="73"/>
    </location>
</feature>
<dbReference type="Proteomes" id="UP000472266">
    <property type="component" value="Chromosome 1"/>
</dbReference>
<dbReference type="OMA" id="WLQNMGR"/>
<evidence type="ECO:0000256" key="5">
    <source>
        <dbReference type="PROSITE-ProRule" id="PRU00309"/>
    </source>
</evidence>
<dbReference type="InterPro" id="IPR006612">
    <property type="entry name" value="THAP_Znf"/>
</dbReference>
<evidence type="ECO:0000256" key="1">
    <source>
        <dbReference type="ARBA" id="ARBA00022723"/>
    </source>
</evidence>
<accession>A0A672TV94</accession>
<dbReference type="GO" id="GO:0008270">
    <property type="term" value="F:zinc ion binding"/>
    <property type="evidence" value="ECO:0007669"/>
    <property type="project" value="UniProtKB-KW"/>
</dbReference>
<evidence type="ECO:0000256" key="2">
    <source>
        <dbReference type="ARBA" id="ARBA00022771"/>
    </source>
</evidence>
<keyword evidence="2 5" id="KW-0863">Zinc-finger</keyword>
<dbReference type="PANTHER" id="PTHR46927:SF3">
    <property type="entry name" value="THAP-TYPE DOMAIN-CONTAINING PROTEIN"/>
    <property type="match status" value="1"/>
</dbReference>
<evidence type="ECO:0000256" key="3">
    <source>
        <dbReference type="ARBA" id="ARBA00022833"/>
    </source>
</evidence>
<evidence type="ECO:0000313" key="8">
    <source>
        <dbReference type="Proteomes" id="UP000472266"/>
    </source>
</evidence>
<reference evidence="7" key="2">
    <citation type="submission" date="2025-08" db="UniProtKB">
        <authorList>
            <consortium name="Ensembl"/>
        </authorList>
    </citation>
    <scope>IDENTIFICATION</scope>
</reference>
<dbReference type="AlphaFoldDB" id="A0A672TV94"/>
<organism evidence="7 8">
    <name type="scientific">Strigops habroptila</name>
    <name type="common">Kakapo</name>
    <dbReference type="NCBI Taxonomy" id="2489341"/>
    <lineage>
        <taxon>Eukaryota</taxon>
        <taxon>Metazoa</taxon>
        <taxon>Chordata</taxon>
        <taxon>Craniata</taxon>
        <taxon>Vertebrata</taxon>
        <taxon>Euteleostomi</taxon>
        <taxon>Archelosauria</taxon>
        <taxon>Archosauria</taxon>
        <taxon>Dinosauria</taxon>
        <taxon>Saurischia</taxon>
        <taxon>Theropoda</taxon>
        <taxon>Coelurosauria</taxon>
        <taxon>Aves</taxon>
        <taxon>Neognathae</taxon>
        <taxon>Neoaves</taxon>
        <taxon>Telluraves</taxon>
        <taxon>Australaves</taxon>
        <taxon>Psittaciformes</taxon>
        <taxon>Psittacidae</taxon>
        <taxon>Strigops</taxon>
    </lineage>
</organism>
<dbReference type="Ensembl" id="ENSSHBT00005007565.1">
    <property type="protein sequence ID" value="ENSSHBP00005006272.1"/>
    <property type="gene ID" value="ENSSHBG00005005472.1"/>
</dbReference>
<evidence type="ECO:0000259" key="6">
    <source>
        <dbReference type="PROSITE" id="PS50950"/>
    </source>
</evidence>
<sequence length="73" mass="8313">MPQASAVGMLNCQNAITYKNSTVTSYGFPLQNKPFLQQWIHNMGRDVGTPPRHQRLCLKHSSVETDPLKMRKN</sequence>
<reference evidence="7 8" key="1">
    <citation type="submission" date="2019-11" db="EMBL/GenBank/DDBJ databases">
        <title>Strigops habroptila (kakapo) genome, bStrHab1, primary haplotype, v2.</title>
        <authorList>
            <person name="Jarvis E.D."/>
            <person name="Howard J."/>
            <person name="Rhie A."/>
            <person name="Phillippy A."/>
            <person name="Korlach J."/>
            <person name="Digby A."/>
            <person name="Iorns D."/>
            <person name="Eason D."/>
            <person name="Robertson B."/>
            <person name="Raemaekers T."/>
            <person name="Howe K."/>
            <person name="Lewin H."/>
            <person name="Damas J."/>
            <person name="Hastie A."/>
            <person name="Tracey A."/>
            <person name="Chow W."/>
            <person name="Fedrigo O."/>
        </authorList>
    </citation>
    <scope>NUCLEOTIDE SEQUENCE [LARGE SCALE GENOMIC DNA]</scope>
</reference>
<evidence type="ECO:0000256" key="4">
    <source>
        <dbReference type="ARBA" id="ARBA00023125"/>
    </source>
</evidence>
<proteinExistence type="predicted"/>
<dbReference type="GeneTree" id="ENSGT00960000189325"/>
<dbReference type="GO" id="GO:0003677">
    <property type="term" value="F:DNA binding"/>
    <property type="evidence" value="ECO:0007669"/>
    <property type="project" value="UniProtKB-UniRule"/>
</dbReference>
<evidence type="ECO:0000313" key="7">
    <source>
        <dbReference type="Ensembl" id="ENSSHBP00005006272.1"/>
    </source>
</evidence>
<reference evidence="7" key="3">
    <citation type="submission" date="2025-09" db="UniProtKB">
        <authorList>
            <consortium name="Ensembl"/>
        </authorList>
    </citation>
    <scope>IDENTIFICATION</scope>
</reference>
<dbReference type="InterPro" id="IPR052224">
    <property type="entry name" value="THAP_domain_protein"/>
</dbReference>
<keyword evidence="3" id="KW-0862">Zinc</keyword>
<name>A0A672TV94_STRHB</name>
<dbReference type="InParanoid" id="A0A672TV94"/>
<keyword evidence="1" id="KW-0479">Metal-binding</keyword>
<keyword evidence="8" id="KW-1185">Reference proteome</keyword>
<dbReference type="PROSITE" id="PS50950">
    <property type="entry name" value="ZF_THAP"/>
    <property type="match status" value="1"/>
</dbReference>
<dbReference type="PANTHER" id="PTHR46927">
    <property type="entry name" value="AGAP005574-PA"/>
    <property type="match status" value="1"/>
</dbReference>
<dbReference type="SUPFAM" id="SSF57716">
    <property type="entry name" value="Glucocorticoid receptor-like (DNA-binding domain)"/>
    <property type="match status" value="1"/>
</dbReference>